<dbReference type="AlphaFoldDB" id="X5MAB5"/>
<dbReference type="Gene3D" id="1.10.287.470">
    <property type="entry name" value="Helix hairpin bin"/>
    <property type="match status" value="1"/>
</dbReference>
<dbReference type="GO" id="GO:1990281">
    <property type="term" value="C:efflux pump complex"/>
    <property type="evidence" value="ECO:0007669"/>
    <property type="project" value="TreeGrafter"/>
</dbReference>
<dbReference type="PANTHER" id="PTHR30469">
    <property type="entry name" value="MULTIDRUG RESISTANCE PROTEIN MDTA"/>
    <property type="match status" value="1"/>
</dbReference>
<evidence type="ECO:0000259" key="4">
    <source>
        <dbReference type="Pfam" id="PF25973"/>
    </source>
</evidence>
<feature type="signal peptide" evidence="2">
    <location>
        <begin position="1"/>
        <end position="24"/>
    </location>
</feature>
<dbReference type="Gene3D" id="2.40.30.170">
    <property type="match status" value="1"/>
</dbReference>
<accession>X5MAB5</accession>
<evidence type="ECO:0000313" key="6">
    <source>
        <dbReference type="EMBL" id="CDO60718.1"/>
    </source>
</evidence>
<dbReference type="PANTHER" id="PTHR30469:SF15">
    <property type="entry name" value="HLYD FAMILY OF SECRETION PROTEINS"/>
    <property type="match status" value="1"/>
</dbReference>
<feature type="chain" id="PRO_5004959441" evidence="2">
    <location>
        <begin position="25"/>
        <end position="385"/>
    </location>
</feature>
<dbReference type="HOGENOM" id="CLU_018816_14_4_5"/>
<dbReference type="KEGG" id="pect:BN1012_Phect2505"/>
<keyword evidence="2" id="KW-0732">Signal</keyword>
<protein>
    <submittedName>
        <fullName evidence="6">Probable Co/Zn/Cd efflux system membrane fusion protein</fullName>
    </submittedName>
</protein>
<dbReference type="InterPro" id="IPR058792">
    <property type="entry name" value="Beta-barrel_RND_2"/>
</dbReference>
<name>X5MAB5_9HYPH</name>
<dbReference type="GO" id="GO:0015562">
    <property type="term" value="F:efflux transmembrane transporter activity"/>
    <property type="evidence" value="ECO:0007669"/>
    <property type="project" value="TreeGrafter"/>
</dbReference>
<evidence type="ECO:0000256" key="1">
    <source>
        <dbReference type="ARBA" id="ARBA00009477"/>
    </source>
</evidence>
<evidence type="ECO:0000259" key="5">
    <source>
        <dbReference type="Pfam" id="PF25975"/>
    </source>
</evidence>
<dbReference type="OrthoDB" id="9806939at2"/>
<dbReference type="Gene3D" id="2.40.50.100">
    <property type="match status" value="1"/>
</dbReference>
<dbReference type="Pfam" id="PF25975">
    <property type="entry name" value="CzcB_C"/>
    <property type="match status" value="1"/>
</dbReference>
<dbReference type="InterPro" id="IPR058647">
    <property type="entry name" value="BSH_CzcB-like"/>
</dbReference>
<evidence type="ECO:0000313" key="7">
    <source>
        <dbReference type="Proteomes" id="UP000032160"/>
    </source>
</evidence>
<dbReference type="Pfam" id="PF25954">
    <property type="entry name" value="Beta-barrel_RND_2"/>
    <property type="match status" value="1"/>
</dbReference>
<dbReference type="STRING" id="1458461.BN1012_Phect2505"/>
<dbReference type="InterPro" id="IPR058649">
    <property type="entry name" value="CzcB_C"/>
</dbReference>
<gene>
    <name evidence="6" type="ORF">BN1012_Phect2505</name>
</gene>
<feature type="domain" description="CzcB-like C-terminal circularly permuted SH3-like" evidence="5">
    <location>
        <begin position="302"/>
        <end position="352"/>
    </location>
</feature>
<dbReference type="EMBL" id="HG966617">
    <property type="protein sequence ID" value="CDO60718.1"/>
    <property type="molecule type" value="Genomic_DNA"/>
</dbReference>
<comment type="similarity">
    <text evidence="1">Belongs to the membrane fusion protein (MFP) (TC 8.A.1) family.</text>
</comment>
<reference evidence="6 7" key="1">
    <citation type="journal article" date="2014" name="Front. Genet.">
        <title>Genome and metabolic network of "Candidatus Phaeomarinobacter ectocarpi" Ec32, a new candidate genus of Alphaproteobacteria frequently associated with brown algae.</title>
        <authorList>
            <person name="Dittami S.M."/>
            <person name="Barbeyron T."/>
            <person name="Boyen C."/>
            <person name="Cambefort J."/>
            <person name="Collet G."/>
            <person name="Delage L."/>
            <person name="Gobet A."/>
            <person name="Groisillier A."/>
            <person name="Leblanc C."/>
            <person name="Michel G."/>
            <person name="Scornet D."/>
            <person name="Siegel A."/>
            <person name="Tapia J.E."/>
            <person name="Tonon T."/>
        </authorList>
    </citation>
    <scope>NUCLEOTIDE SEQUENCE [LARGE SCALE GENOMIC DNA]</scope>
    <source>
        <strain evidence="6 7">Ec32</strain>
    </source>
</reference>
<keyword evidence="7" id="KW-1185">Reference proteome</keyword>
<dbReference type="SUPFAM" id="SSF111369">
    <property type="entry name" value="HlyD-like secretion proteins"/>
    <property type="match status" value="1"/>
</dbReference>
<evidence type="ECO:0000256" key="2">
    <source>
        <dbReference type="SAM" id="SignalP"/>
    </source>
</evidence>
<dbReference type="Pfam" id="PF25973">
    <property type="entry name" value="BSH_CzcB"/>
    <property type="match status" value="1"/>
</dbReference>
<dbReference type="Proteomes" id="UP000032160">
    <property type="component" value="Chromosome I"/>
</dbReference>
<sequence>MMVMSTRAFLLSAAALAVALSACGDGGGDAASLETAPDPVIMASSVVEKISIEQPIVGTGTMAPLQSTDLGPRVDGIIEEIFVRVGQRVSKDEPLFSTRDTELKLKVSELENELKLASATAKQASRDFNRISKLHKRGNASAGALDKSRAAHESAQARFGIAEAKLGQIKQALEDAIVKAPFDGVITARNVHEGTFMATRMGGGGMMGPSGVVQIMEIHIVAAIVDVPEVHLSKFEVGTRAKVIIDGLNDEFESEIHRINDFIDPVKRTIEVRIGIANDDYRIKPGSFARALIYPPAREVLTLPRGAVLGFEEQRYVFVEENGIAKRRPVRTTQLDAERVVVLEGLSQGAEVLSGPGLRTLVEDDPVIVSAPGEPIAAVTTDEPA</sequence>
<feature type="domain" description="CusB-like beta-barrel" evidence="3">
    <location>
        <begin position="225"/>
        <end position="291"/>
    </location>
</feature>
<dbReference type="Gene3D" id="2.40.420.20">
    <property type="match status" value="1"/>
</dbReference>
<feature type="domain" description="CzcB-like barrel-sandwich hybrid" evidence="4">
    <location>
        <begin position="70"/>
        <end position="197"/>
    </location>
</feature>
<proteinExistence type="inferred from homology"/>
<dbReference type="NCBIfam" id="TIGR01730">
    <property type="entry name" value="RND_mfp"/>
    <property type="match status" value="1"/>
</dbReference>
<dbReference type="PROSITE" id="PS51257">
    <property type="entry name" value="PROKAR_LIPOPROTEIN"/>
    <property type="match status" value="1"/>
</dbReference>
<evidence type="ECO:0000259" key="3">
    <source>
        <dbReference type="Pfam" id="PF25954"/>
    </source>
</evidence>
<dbReference type="InterPro" id="IPR006143">
    <property type="entry name" value="RND_pump_MFP"/>
</dbReference>
<organism evidence="6 7">
    <name type="scientific">Candidatus Phaeomarinibacter ectocarpi</name>
    <dbReference type="NCBI Taxonomy" id="1458461"/>
    <lineage>
        <taxon>Bacteria</taxon>
        <taxon>Pseudomonadati</taxon>
        <taxon>Pseudomonadota</taxon>
        <taxon>Alphaproteobacteria</taxon>
        <taxon>Hyphomicrobiales</taxon>
        <taxon>Parvibaculaceae</taxon>
        <taxon>Candidatus Phaeomarinibacter</taxon>
    </lineage>
</organism>